<dbReference type="Pfam" id="PF08447">
    <property type="entry name" value="PAS_3"/>
    <property type="match status" value="1"/>
</dbReference>
<dbReference type="PANTHER" id="PTHR43304:SF1">
    <property type="entry name" value="PAC DOMAIN-CONTAINING PROTEIN"/>
    <property type="match status" value="1"/>
</dbReference>
<dbReference type="EC" id="2.7.13.3" evidence="2"/>
<dbReference type="SMART" id="SM00086">
    <property type="entry name" value="PAC"/>
    <property type="match status" value="2"/>
</dbReference>
<dbReference type="PANTHER" id="PTHR43304">
    <property type="entry name" value="PHYTOCHROME-LIKE PROTEIN CPH1"/>
    <property type="match status" value="1"/>
</dbReference>
<dbReference type="NCBIfam" id="TIGR00229">
    <property type="entry name" value="sensory_box"/>
    <property type="match status" value="2"/>
</dbReference>
<dbReference type="PROSITE" id="PS50113">
    <property type="entry name" value="PAC"/>
    <property type="match status" value="1"/>
</dbReference>
<evidence type="ECO:0000313" key="11">
    <source>
        <dbReference type="EMBL" id="PPK75050.1"/>
    </source>
</evidence>
<dbReference type="SUPFAM" id="SSF55785">
    <property type="entry name" value="PYP-like sensor domain (PAS domain)"/>
    <property type="match status" value="2"/>
</dbReference>
<protein>
    <recommendedName>
        <fullName evidence="2">histidine kinase</fullName>
        <ecNumber evidence="2">2.7.13.3</ecNumber>
    </recommendedName>
</protein>
<comment type="catalytic activity">
    <reaction evidence="1">
        <text>ATP + protein L-histidine = ADP + protein N-phospho-L-histidine.</text>
        <dbReference type="EC" id="2.7.13.3"/>
    </reaction>
</comment>
<sequence>MIQVRAMLFIVLICQCFWVSAEPLHLQLRWHHQFQFAGYYAALEKGYYKDAGLDVIIHEGTPEKKPVQEVLQGHAQYGEANSELLLERLRGAPLVALAAIYQHSPSVLIARKDAGISSPDGLVGKKIMLLNQTVDADFVAMFNNEGIDINRLHIIPSSYEIRDLIDGKADAFNSYLSNEPYFLKQQGIEFNVLNPRNYGVDFYSDILFTTEDELKRHPERVKAFRQASLEGWYYAMDHSQEIIDLLLNKYKVNKSRDHLNFEADAIRPLIVPDVIDLGHMNPWRWRHMAETFIKAGMVENDNFLQNFSYDPDPKADKEKLLKYIRIAVTITLLTGISTLTLLASYRALKRKNKKASRNEKLLRLAHETAGIGYYAIDLATGLWESSPLLDQIFGIDANFDRVIPNWATLIHPEHRQRVLDHYQDVIRNHERFSMEYVITHPNDNETRWVIAHGYIEYDKADNPVQLVGTIQDITERKQAEETITCLNEKLKKKVHRQTNELTASNLSLIRKIEELRRSKHQLMEREAKLNSIFNASVEGIITIDMFNIIISANAAVDPIFGYKPEELIGCSINKLIQSSPRETICCSLLHAAQPVSQIQEIDGIHKNGSLVSLDLSTAEYSIDNEHYFTHIVRDVSSRKQREQKDKKHLNELAHVTRLGLMGEMASGIAHEVNQPLSAISSYTQVSLNLINIEPPDLARLTEILDKTQQQALRAGRIIHRMREFVKSHAQKRSVADVNNLIHECAGLCVGELKQNNIKLTFELKNNLPPVHVDQIQIEQVIINLIRNSVDALKNLPEKQQRQLTISSRLTLNNDIQVKVKDNGAGIDEDQKQKILTPFYTTKADGMGMGLSITRSLVEAHEGTLNFNSKAGKGTTFYFTLPTEKI</sequence>
<dbReference type="SMART" id="SM00388">
    <property type="entry name" value="HisKA"/>
    <property type="match status" value="1"/>
</dbReference>
<evidence type="ECO:0000259" key="10">
    <source>
        <dbReference type="PROSITE" id="PS50113"/>
    </source>
</evidence>
<dbReference type="InterPro" id="IPR036097">
    <property type="entry name" value="HisK_dim/P_sf"/>
</dbReference>
<keyword evidence="4" id="KW-0808">Transferase</keyword>
<dbReference type="PROSITE" id="PS50109">
    <property type="entry name" value="HIS_KIN"/>
    <property type="match status" value="1"/>
</dbReference>
<dbReference type="Proteomes" id="UP000240010">
    <property type="component" value="Unassembled WGS sequence"/>
</dbReference>
<feature type="transmembrane region" description="Helical" evidence="7">
    <location>
        <begin position="323"/>
        <end position="348"/>
    </location>
</feature>
<dbReference type="SUPFAM" id="SSF47384">
    <property type="entry name" value="Homodimeric domain of signal transducing histidine kinase"/>
    <property type="match status" value="1"/>
</dbReference>
<evidence type="ECO:0000313" key="12">
    <source>
        <dbReference type="Proteomes" id="UP000240010"/>
    </source>
</evidence>
<gene>
    <name evidence="11" type="ORF">B0F87_107294</name>
</gene>
<accession>A0A2S6HC63</accession>
<keyword evidence="7" id="KW-1133">Transmembrane helix</keyword>
<dbReference type="InterPro" id="IPR015168">
    <property type="entry name" value="SsuA/THI5"/>
</dbReference>
<dbReference type="CDD" id="cd00130">
    <property type="entry name" value="PAS"/>
    <property type="match status" value="2"/>
</dbReference>
<keyword evidence="7" id="KW-0812">Transmembrane</keyword>
<dbReference type="PROSITE" id="PS50112">
    <property type="entry name" value="PAS"/>
    <property type="match status" value="1"/>
</dbReference>
<dbReference type="InterPro" id="IPR003661">
    <property type="entry name" value="HisK_dim/P_dom"/>
</dbReference>
<dbReference type="InterPro" id="IPR035965">
    <property type="entry name" value="PAS-like_dom_sf"/>
</dbReference>
<evidence type="ECO:0000256" key="7">
    <source>
        <dbReference type="SAM" id="Phobius"/>
    </source>
</evidence>
<dbReference type="SMART" id="SM00387">
    <property type="entry name" value="HATPase_c"/>
    <property type="match status" value="1"/>
</dbReference>
<evidence type="ECO:0000256" key="4">
    <source>
        <dbReference type="ARBA" id="ARBA00022679"/>
    </source>
</evidence>
<dbReference type="EMBL" id="PTIZ01000007">
    <property type="protein sequence ID" value="PPK75050.1"/>
    <property type="molecule type" value="Genomic_DNA"/>
</dbReference>
<keyword evidence="5" id="KW-0418">Kinase</keyword>
<dbReference type="SUPFAM" id="SSF55874">
    <property type="entry name" value="ATPase domain of HSP90 chaperone/DNA topoisomerase II/histidine kinase"/>
    <property type="match status" value="1"/>
</dbReference>
<dbReference type="InterPro" id="IPR001610">
    <property type="entry name" value="PAC"/>
</dbReference>
<feature type="domain" description="Histidine kinase" evidence="8">
    <location>
        <begin position="667"/>
        <end position="884"/>
    </location>
</feature>
<reference evidence="11 12" key="1">
    <citation type="submission" date="2018-02" db="EMBL/GenBank/DDBJ databases">
        <title>Subsurface microbial communities from deep shales in Ohio and West Virginia, USA.</title>
        <authorList>
            <person name="Wrighton K."/>
        </authorList>
    </citation>
    <scope>NUCLEOTIDE SEQUENCE [LARGE SCALE GENOMIC DNA]</scope>
    <source>
        <strain evidence="11 12">OWC-DMM</strain>
    </source>
</reference>
<dbReference type="InterPro" id="IPR005467">
    <property type="entry name" value="His_kinase_dom"/>
</dbReference>
<dbReference type="InterPro" id="IPR000700">
    <property type="entry name" value="PAS-assoc_C"/>
</dbReference>
<feature type="domain" description="PAS" evidence="9">
    <location>
        <begin position="525"/>
        <end position="584"/>
    </location>
</feature>
<feature type="domain" description="PAC" evidence="10">
    <location>
        <begin position="432"/>
        <end position="485"/>
    </location>
</feature>
<evidence type="ECO:0000256" key="2">
    <source>
        <dbReference type="ARBA" id="ARBA00012438"/>
    </source>
</evidence>
<comment type="caution">
    <text evidence="11">The sequence shown here is derived from an EMBL/GenBank/DDBJ whole genome shotgun (WGS) entry which is preliminary data.</text>
</comment>
<dbReference type="InterPro" id="IPR004358">
    <property type="entry name" value="Sig_transdc_His_kin-like_C"/>
</dbReference>
<dbReference type="Gene3D" id="3.30.565.10">
    <property type="entry name" value="Histidine kinase-like ATPase, C-terminal domain"/>
    <property type="match status" value="1"/>
</dbReference>
<dbReference type="GO" id="GO:0000155">
    <property type="term" value="F:phosphorelay sensor kinase activity"/>
    <property type="evidence" value="ECO:0007669"/>
    <property type="project" value="InterPro"/>
</dbReference>
<evidence type="ECO:0000259" key="8">
    <source>
        <dbReference type="PROSITE" id="PS50109"/>
    </source>
</evidence>
<evidence type="ECO:0000256" key="6">
    <source>
        <dbReference type="SAM" id="Coils"/>
    </source>
</evidence>
<dbReference type="InterPro" id="IPR052162">
    <property type="entry name" value="Sensor_kinase/Photoreceptor"/>
</dbReference>
<evidence type="ECO:0000256" key="1">
    <source>
        <dbReference type="ARBA" id="ARBA00000085"/>
    </source>
</evidence>
<keyword evidence="6" id="KW-0175">Coiled coil</keyword>
<dbReference type="Gene3D" id="3.30.450.20">
    <property type="entry name" value="PAS domain"/>
    <property type="match status" value="2"/>
</dbReference>
<dbReference type="PRINTS" id="PR00344">
    <property type="entry name" value="BCTRLSENSOR"/>
</dbReference>
<name>A0A2S6HC63_9GAMM</name>
<dbReference type="InterPro" id="IPR003594">
    <property type="entry name" value="HATPase_dom"/>
</dbReference>
<dbReference type="InterPro" id="IPR013655">
    <property type="entry name" value="PAS_fold_3"/>
</dbReference>
<feature type="coiled-coil region" evidence="6">
    <location>
        <begin position="476"/>
        <end position="532"/>
    </location>
</feature>
<dbReference type="SMART" id="SM00091">
    <property type="entry name" value="PAS"/>
    <property type="match status" value="2"/>
</dbReference>
<dbReference type="SUPFAM" id="SSF53850">
    <property type="entry name" value="Periplasmic binding protein-like II"/>
    <property type="match status" value="1"/>
</dbReference>
<dbReference type="Gene3D" id="2.10.70.100">
    <property type="match status" value="1"/>
</dbReference>
<dbReference type="Pfam" id="PF02518">
    <property type="entry name" value="HATPase_c"/>
    <property type="match status" value="1"/>
</dbReference>
<keyword evidence="7" id="KW-0472">Membrane</keyword>
<evidence type="ECO:0000259" key="9">
    <source>
        <dbReference type="PROSITE" id="PS50112"/>
    </source>
</evidence>
<dbReference type="InterPro" id="IPR000014">
    <property type="entry name" value="PAS"/>
</dbReference>
<evidence type="ECO:0000256" key="5">
    <source>
        <dbReference type="ARBA" id="ARBA00022777"/>
    </source>
</evidence>
<dbReference type="InterPro" id="IPR036890">
    <property type="entry name" value="HATPase_C_sf"/>
</dbReference>
<dbReference type="Pfam" id="PF00512">
    <property type="entry name" value="HisKA"/>
    <property type="match status" value="1"/>
</dbReference>
<evidence type="ECO:0000256" key="3">
    <source>
        <dbReference type="ARBA" id="ARBA00022553"/>
    </source>
</evidence>
<dbReference type="Pfam" id="PF13426">
    <property type="entry name" value="PAS_9"/>
    <property type="match status" value="1"/>
</dbReference>
<organism evidence="11 12">
    <name type="scientific">Methylobacter tundripaludum</name>
    <dbReference type="NCBI Taxonomy" id="173365"/>
    <lineage>
        <taxon>Bacteria</taxon>
        <taxon>Pseudomonadati</taxon>
        <taxon>Pseudomonadota</taxon>
        <taxon>Gammaproteobacteria</taxon>
        <taxon>Methylococcales</taxon>
        <taxon>Methylococcaceae</taxon>
        <taxon>Methylobacter</taxon>
    </lineage>
</organism>
<dbReference type="Gene3D" id="3.40.190.10">
    <property type="entry name" value="Periplasmic binding protein-like II"/>
    <property type="match status" value="2"/>
</dbReference>
<dbReference type="Gene3D" id="1.10.287.130">
    <property type="match status" value="1"/>
</dbReference>
<proteinExistence type="predicted"/>
<dbReference type="Pfam" id="PF09084">
    <property type="entry name" value="NMT1"/>
    <property type="match status" value="1"/>
</dbReference>
<keyword evidence="3" id="KW-0597">Phosphoprotein</keyword>
<dbReference type="AlphaFoldDB" id="A0A2S6HC63"/>
<dbReference type="CDD" id="cd00082">
    <property type="entry name" value="HisKA"/>
    <property type="match status" value="1"/>
</dbReference>